<dbReference type="PANTHER" id="PTHR44196:SF1">
    <property type="entry name" value="DEHYDROGENASE_REDUCTASE SDR FAMILY MEMBER 7B"/>
    <property type="match status" value="1"/>
</dbReference>
<dbReference type="Proteomes" id="UP000197003">
    <property type="component" value="Chromosome"/>
</dbReference>
<protein>
    <submittedName>
        <fullName evidence="4">Short-chain dehydrogenase</fullName>
    </submittedName>
</protein>
<name>A0A1Z3N5I8_BDEBC</name>
<comment type="similarity">
    <text evidence="1 3">Belongs to the short-chain dehydrogenases/reductases (SDR) family.</text>
</comment>
<evidence type="ECO:0000256" key="3">
    <source>
        <dbReference type="RuleBase" id="RU000363"/>
    </source>
</evidence>
<dbReference type="SUPFAM" id="SSF51735">
    <property type="entry name" value="NAD(P)-binding Rossmann-fold domains"/>
    <property type="match status" value="1"/>
</dbReference>
<sequence>MEITNRHVLITGASRGIGRAFAKICAEDKAHLHLVLRKKDDEVIKEFDSLGAKSVNIWEADLSTREGVEHLLEQIKDVPVDILFNNAGVLTGGLIEEQPINDVYKMLQVNVNALVHLTQGVLPGMLKRKRGKIINNSSVSAYMNFPCASTYAASKAAVMAFTNCIRLELKDTGVSTLLLITPGIKTRMFDEIETLYSKNFVIPSESMTPGKYAEVIREAVLHDLEVVEPSGLTGVGLKIAKLAKPLFEMEVMRRFKRS</sequence>
<evidence type="ECO:0000313" key="5">
    <source>
        <dbReference type="Proteomes" id="UP000197003"/>
    </source>
</evidence>
<keyword evidence="2" id="KW-0560">Oxidoreductase</keyword>
<evidence type="ECO:0000256" key="1">
    <source>
        <dbReference type="ARBA" id="ARBA00006484"/>
    </source>
</evidence>
<dbReference type="EMBL" id="CP020946">
    <property type="protein sequence ID" value="ASD62736.1"/>
    <property type="molecule type" value="Genomic_DNA"/>
</dbReference>
<dbReference type="Gene3D" id="3.40.50.720">
    <property type="entry name" value="NAD(P)-binding Rossmann-like Domain"/>
    <property type="match status" value="1"/>
</dbReference>
<dbReference type="GO" id="GO:0016020">
    <property type="term" value="C:membrane"/>
    <property type="evidence" value="ECO:0007669"/>
    <property type="project" value="TreeGrafter"/>
</dbReference>
<dbReference type="PROSITE" id="PS00061">
    <property type="entry name" value="ADH_SHORT"/>
    <property type="match status" value="1"/>
</dbReference>
<proteinExistence type="inferred from homology"/>
<dbReference type="GO" id="GO:0016491">
    <property type="term" value="F:oxidoreductase activity"/>
    <property type="evidence" value="ECO:0007669"/>
    <property type="project" value="UniProtKB-KW"/>
</dbReference>
<dbReference type="PRINTS" id="PR00081">
    <property type="entry name" value="GDHRDH"/>
</dbReference>
<organism evidence="4 5">
    <name type="scientific">Bdellovibrio bacteriovorus</name>
    <dbReference type="NCBI Taxonomy" id="959"/>
    <lineage>
        <taxon>Bacteria</taxon>
        <taxon>Pseudomonadati</taxon>
        <taxon>Bdellovibrionota</taxon>
        <taxon>Bdellovibrionia</taxon>
        <taxon>Bdellovibrionales</taxon>
        <taxon>Pseudobdellovibrionaceae</taxon>
        <taxon>Bdellovibrio</taxon>
    </lineage>
</organism>
<dbReference type="PRINTS" id="PR00080">
    <property type="entry name" value="SDRFAMILY"/>
</dbReference>
<dbReference type="RefSeq" id="WP_088564357.1">
    <property type="nucleotide sequence ID" value="NZ_CP020946.1"/>
</dbReference>
<dbReference type="CDD" id="cd05233">
    <property type="entry name" value="SDR_c"/>
    <property type="match status" value="1"/>
</dbReference>
<dbReference type="AlphaFoldDB" id="A0A1Z3N5I8"/>
<dbReference type="PANTHER" id="PTHR44196">
    <property type="entry name" value="DEHYDROGENASE/REDUCTASE SDR FAMILY MEMBER 7B"/>
    <property type="match status" value="1"/>
</dbReference>
<gene>
    <name evidence="4" type="ORF">B9G79_03725</name>
</gene>
<dbReference type="Pfam" id="PF00106">
    <property type="entry name" value="adh_short"/>
    <property type="match status" value="1"/>
</dbReference>
<dbReference type="InterPro" id="IPR002347">
    <property type="entry name" value="SDR_fam"/>
</dbReference>
<reference evidence="4 5" key="1">
    <citation type="submission" date="2017-04" db="EMBL/GenBank/DDBJ databases">
        <title>Whole genome sequence of Bdellovibrio bacteriovorus strain SSB218315.</title>
        <authorList>
            <person name="Oyedara O."/>
            <person name="Rodriguez-Perez M.A."/>
        </authorList>
    </citation>
    <scope>NUCLEOTIDE SEQUENCE [LARGE SCALE GENOMIC DNA]</scope>
    <source>
        <strain evidence="4 5">SSB218315</strain>
    </source>
</reference>
<dbReference type="OrthoDB" id="5290625at2"/>
<accession>A0A1Z3N5I8</accession>
<evidence type="ECO:0000256" key="2">
    <source>
        <dbReference type="ARBA" id="ARBA00023002"/>
    </source>
</evidence>
<dbReference type="InterPro" id="IPR036291">
    <property type="entry name" value="NAD(P)-bd_dom_sf"/>
</dbReference>
<dbReference type="InterPro" id="IPR020904">
    <property type="entry name" value="Sc_DH/Rdtase_CS"/>
</dbReference>
<evidence type="ECO:0000313" key="4">
    <source>
        <dbReference type="EMBL" id="ASD62736.1"/>
    </source>
</evidence>